<organism evidence="2 3">
    <name type="scientific">Nesidiocoris tenuis</name>
    <dbReference type="NCBI Taxonomy" id="355587"/>
    <lineage>
        <taxon>Eukaryota</taxon>
        <taxon>Metazoa</taxon>
        <taxon>Ecdysozoa</taxon>
        <taxon>Arthropoda</taxon>
        <taxon>Hexapoda</taxon>
        <taxon>Insecta</taxon>
        <taxon>Pterygota</taxon>
        <taxon>Neoptera</taxon>
        <taxon>Paraneoptera</taxon>
        <taxon>Hemiptera</taxon>
        <taxon>Heteroptera</taxon>
        <taxon>Panheteroptera</taxon>
        <taxon>Cimicomorpha</taxon>
        <taxon>Miridae</taxon>
        <taxon>Dicyphina</taxon>
        <taxon>Nesidiocoris</taxon>
    </lineage>
</organism>
<evidence type="ECO:0000313" key="2">
    <source>
        <dbReference type="EMBL" id="BES87594.1"/>
    </source>
</evidence>
<feature type="region of interest" description="Disordered" evidence="1">
    <location>
        <begin position="1"/>
        <end position="20"/>
    </location>
</feature>
<dbReference type="Proteomes" id="UP001307889">
    <property type="component" value="Chromosome 1"/>
</dbReference>
<evidence type="ECO:0000256" key="1">
    <source>
        <dbReference type="SAM" id="MobiDB-lite"/>
    </source>
</evidence>
<feature type="region of interest" description="Disordered" evidence="1">
    <location>
        <begin position="29"/>
        <end position="81"/>
    </location>
</feature>
<gene>
    <name evidence="2" type="ORF">NTJ_00399</name>
</gene>
<reference evidence="2 3" key="1">
    <citation type="submission" date="2023-09" db="EMBL/GenBank/DDBJ databases">
        <title>Nesidiocoris tenuis whole genome shotgun sequence.</title>
        <authorList>
            <person name="Shibata T."/>
            <person name="Shimoda M."/>
            <person name="Kobayashi T."/>
            <person name="Uehara T."/>
        </authorList>
    </citation>
    <scope>NUCLEOTIDE SEQUENCE [LARGE SCALE GENOMIC DNA]</scope>
    <source>
        <strain evidence="2 3">Japan</strain>
    </source>
</reference>
<name>A0ABN7A621_9HEMI</name>
<sequence length="81" mass="8714">MRKACETFVERRSETECDESRSRAILNEAPLPGLGGRAVPSPLAPAPGRSTPTRAPVLSSERFSFRRGTDQEDPAAAGSEQ</sequence>
<proteinExistence type="predicted"/>
<dbReference type="EMBL" id="AP028909">
    <property type="protein sequence ID" value="BES87594.1"/>
    <property type="molecule type" value="Genomic_DNA"/>
</dbReference>
<keyword evidence="3" id="KW-1185">Reference proteome</keyword>
<protein>
    <submittedName>
        <fullName evidence="2">Uncharacterized protein</fullName>
    </submittedName>
</protein>
<accession>A0ABN7A621</accession>
<evidence type="ECO:0000313" key="3">
    <source>
        <dbReference type="Proteomes" id="UP001307889"/>
    </source>
</evidence>